<organism evidence="8">
    <name type="scientific">Desulfitobacterium hafniense</name>
    <name type="common">Desulfitobacterium frappieri</name>
    <dbReference type="NCBI Taxonomy" id="49338"/>
    <lineage>
        <taxon>Bacteria</taxon>
        <taxon>Bacillati</taxon>
        <taxon>Bacillota</taxon>
        <taxon>Clostridia</taxon>
        <taxon>Eubacteriales</taxon>
        <taxon>Desulfitobacteriaceae</taxon>
        <taxon>Desulfitobacterium</taxon>
    </lineage>
</organism>
<gene>
    <name evidence="8" type="ORF">DPCES_3512</name>
</gene>
<evidence type="ECO:0000256" key="1">
    <source>
        <dbReference type="ARBA" id="ARBA00023224"/>
    </source>
</evidence>
<keyword evidence="4" id="KW-0175">Coiled coil</keyword>
<dbReference type="GO" id="GO:0007165">
    <property type="term" value="P:signal transduction"/>
    <property type="evidence" value="ECO:0007669"/>
    <property type="project" value="UniProtKB-KW"/>
</dbReference>
<dbReference type="EMBL" id="LK996017">
    <property type="protein sequence ID" value="CDX03398.1"/>
    <property type="molecule type" value="Genomic_DNA"/>
</dbReference>
<dbReference type="SUPFAM" id="SSF58104">
    <property type="entry name" value="Methyl-accepting chemotaxis protein (MCP) signaling domain"/>
    <property type="match status" value="1"/>
</dbReference>
<feature type="transmembrane region" description="Helical" evidence="5">
    <location>
        <begin position="137"/>
        <end position="157"/>
    </location>
</feature>
<name>A0A098B3F7_DESHA</name>
<dbReference type="GO" id="GO:0016020">
    <property type="term" value="C:membrane"/>
    <property type="evidence" value="ECO:0007669"/>
    <property type="project" value="InterPro"/>
</dbReference>
<dbReference type="GO" id="GO:0006935">
    <property type="term" value="P:chemotaxis"/>
    <property type="evidence" value="ECO:0007669"/>
    <property type="project" value="InterPro"/>
</dbReference>
<keyword evidence="5" id="KW-1133">Transmembrane helix</keyword>
<dbReference type="Gene3D" id="1.10.287.950">
    <property type="entry name" value="Methyl-accepting chemotaxis protein"/>
    <property type="match status" value="1"/>
</dbReference>
<dbReference type="Gene3D" id="6.10.340.10">
    <property type="match status" value="1"/>
</dbReference>
<dbReference type="RefSeq" id="WP_208925993.1">
    <property type="nucleotide sequence ID" value="NZ_LK996017.1"/>
</dbReference>
<evidence type="ECO:0000256" key="3">
    <source>
        <dbReference type="PROSITE-ProRule" id="PRU00284"/>
    </source>
</evidence>
<keyword evidence="5" id="KW-0472">Membrane</keyword>
<evidence type="ECO:0000259" key="7">
    <source>
        <dbReference type="PROSITE" id="PS50885"/>
    </source>
</evidence>
<feature type="coiled-coil region" evidence="4">
    <location>
        <begin position="206"/>
        <end position="233"/>
    </location>
</feature>
<dbReference type="Pfam" id="PF13682">
    <property type="entry name" value="CZB"/>
    <property type="match status" value="1"/>
</dbReference>
<protein>
    <submittedName>
        <fullName evidence="8">Methyl-accepting chemotaxis sensory transducer</fullName>
    </submittedName>
</protein>
<dbReference type="PRINTS" id="PR00260">
    <property type="entry name" value="CHEMTRNSDUCR"/>
</dbReference>
<comment type="similarity">
    <text evidence="2">Belongs to the methyl-accepting chemotaxis (MCP) protein family.</text>
</comment>
<dbReference type="GO" id="GO:0004888">
    <property type="term" value="F:transmembrane signaling receptor activity"/>
    <property type="evidence" value="ECO:0007669"/>
    <property type="project" value="InterPro"/>
</dbReference>
<proteinExistence type="inferred from homology"/>
<dbReference type="SMART" id="SM00283">
    <property type="entry name" value="MA"/>
    <property type="match status" value="1"/>
</dbReference>
<dbReference type="InterPro" id="IPR025991">
    <property type="entry name" value="Chemoreceptor_zinc-bind_dom"/>
</dbReference>
<dbReference type="Pfam" id="PF00672">
    <property type="entry name" value="HAMP"/>
    <property type="match status" value="1"/>
</dbReference>
<accession>A0A098B3F7</accession>
<dbReference type="Gene3D" id="1.20.120.30">
    <property type="entry name" value="Aspartate receptor, ligand-binding domain"/>
    <property type="match status" value="1"/>
</dbReference>
<evidence type="ECO:0000256" key="2">
    <source>
        <dbReference type="ARBA" id="ARBA00029447"/>
    </source>
</evidence>
<evidence type="ECO:0000313" key="8">
    <source>
        <dbReference type="EMBL" id="CDX03398.1"/>
    </source>
</evidence>
<keyword evidence="5" id="KW-0812">Transmembrane</keyword>
<dbReference type="PATRIC" id="fig|49338.4.peg.3774"/>
<feature type="domain" description="Methyl-accepting transducer" evidence="6">
    <location>
        <begin position="230"/>
        <end position="487"/>
    </location>
</feature>
<sequence length="641" mass="70052">MKIGVRFRVLGAFIGIIAIFVIAIVITNYLQIKINDEVDDIFGHTTLMTSAQAMKTEVSSARNEGEFTAAKTWLEGMRENEHLSAEDRQDLDKIETMLLAYEGAPLLQALDALIERQTEVLAVNEALIHKDINRMTWVSWGGTLVAVLAALFMAYLLTRYILRSISELQETMSKAGLGDLTVSAPVHSSDEFGDLSAAFNVMMTRLSDVVKNVRELTENLAATSEELAATSEEATVAVAEVSESMQNVANESDLGAKSIVEASQVLLELSSLTQIAKTQSQSAAVNSQQTMDTADQGKSTVDDAINRMHTIHAKTSETEELMQQLSELSKQIDSITVTITGLADQTNLLALNAAIEAARAGESGRGFAVVAEEVRKLAEQSTQGAKDVAGLVQKVLLGVEDVVQATKLTRQEVEHGVQIMNQAGNALNNIYGAVKKTAEDVHSSVEVTDSEVASSEKIVTLINSVATVIENTSSHAQQVAASSEEINASLETVATTIQGTAYMAQDLNQKVEHFKLADSNLTTVEILEKAKTDHLLWKSRIVNMLKGLEEVAPEEVTSHQHCRLGKWYFREDNTLKGYPEFKALDEPHHQVHKMAQEAARAYHEGDVKLAQACLKRLDKHSNKVIKCINGLIEKEKAKEKQ</sequence>
<dbReference type="CDD" id="cd11386">
    <property type="entry name" value="MCP_signal"/>
    <property type="match status" value="1"/>
</dbReference>
<evidence type="ECO:0000259" key="6">
    <source>
        <dbReference type="PROSITE" id="PS50111"/>
    </source>
</evidence>
<dbReference type="PANTHER" id="PTHR32089:SF112">
    <property type="entry name" value="LYSOZYME-LIKE PROTEIN-RELATED"/>
    <property type="match status" value="1"/>
</dbReference>
<feature type="transmembrane region" description="Helical" evidence="5">
    <location>
        <begin position="7"/>
        <end position="30"/>
    </location>
</feature>
<dbReference type="InterPro" id="IPR004089">
    <property type="entry name" value="MCPsignal_dom"/>
</dbReference>
<evidence type="ECO:0000256" key="4">
    <source>
        <dbReference type="SAM" id="Coils"/>
    </source>
</evidence>
<evidence type="ECO:0000256" key="5">
    <source>
        <dbReference type="SAM" id="Phobius"/>
    </source>
</evidence>
<dbReference type="Pfam" id="PF00015">
    <property type="entry name" value="MCPsignal"/>
    <property type="match status" value="1"/>
</dbReference>
<dbReference type="CDD" id="cd06225">
    <property type="entry name" value="HAMP"/>
    <property type="match status" value="1"/>
</dbReference>
<keyword evidence="1 3" id="KW-0807">Transducer</keyword>
<dbReference type="PANTHER" id="PTHR32089">
    <property type="entry name" value="METHYL-ACCEPTING CHEMOTAXIS PROTEIN MCPB"/>
    <property type="match status" value="1"/>
</dbReference>
<dbReference type="PROSITE" id="PS50885">
    <property type="entry name" value="HAMP"/>
    <property type="match status" value="1"/>
</dbReference>
<dbReference type="InterPro" id="IPR004090">
    <property type="entry name" value="Chemotax_Me-accpt_rcpt"/>
</dbReference>
<dbReference type="SMART" id="SM00304">
    <property type="entry name" value="HAMP"/>
    <property type="match status" value="1"/>
</dbReference>
<dbReference type="PROSITE" id="PS50111">
    <property type="entry name" value="CHEMOTAXIS_TRANSDUC_2"/>
    <property type="match status" value="1"/>
</dbReference>
<reference evidence="8" key="1">
    <citation type="submission" date="2014-07" db="EMBL/GenBank/DDBJ databases">
        <authorList>
            <person name="Hornung V.Bastian."/>
        </authorList>
    </citation>
    <scope>NUCLEOTIDE SEQUENCE</scope>
    <source>
        <strain evidence="8">PCE-S</strain>
    </source>
</reference>
<dbReference type="InterPro" id="IPR003660">
    <property type="entry name" value="HAMP_dom"/>
</dbReference>
<feature type="domain" description="HAMP" evidence="7">
    <location>
        <begin position="159"/>
        <end position="211"/>
    </location>
</feature>
<dbReference type="AlphaFoldDB" id="A0A098B3F7"/>